<keyword evidence="2" id="KW-0813">Transport</keyword>
<dbReference type="KEGG" id="wso:WSWS_00140"/>
<dbReference type="AlphaFoldDB" id="A0A288QUL0"/>
<dbReference type="GO" id="GO:0006886">
    <property type="term" value="P:intracellular protein transport"/>
    <property type="evidence" value="ECO:0007669"/>
    <property type="project" value="InterPro"/>
</dbReference>
<dbReference type="GeneID" id="94545353"/>
<dbReference type="Gene3D" id="1.20.5.1030">
    <property type="entry name" value="Preprotein translocase secy subunit"/>
    <property type="match status" value="1"/>
</dbReference>
<accession>A0A288QUL0</accession>
<keyword evidence="4" id="KW-0812">Transmembrane</keyword>
<reference evidence="9 10" key="1">
    <citation type="submission" date="2018-07" db="EMBL/GenBank/DDBJ databases">
        <title>Genomic Encyclopedia of Type Strains, Phase III (KMG-III): the genomes of soil and plant-associated and newly described type strains.</title>
        <authorList>
            <person name="Whitman W."/>
        </authorList>
    </citation>
    <scope>NUCLEOTIDE SEQUENCE [LARGE SCALE GENOMIC DNA]</scope>
    <source>
        <strain evidence="9 10">CECT 7031</strain>
    </source>
</reference>
<keyword evidence="5" id="KW-0653">Protein transport</keyword>
<name>A0A288QUL0_9LACO</name>
<comment type="caution">
    <text evidence="9">The sequence shown here is derived from an EMBL/GenBank/DDBJ whole genome shotgun (WGS) entry which is preliminary data.</text>
</comment>
<dbReference type="PANTHER" id="PTHR33910">
    <property type="entry name" value="PROTEIN TRANSLOCASE SUBUNIT SECE"/>
    <property type="match status" value="1"/>
</dbReference>
<dbReference type="GO" id="GO:0043952">
    <property type="term" value="P:protein transport by the Sec complex"/>
    <property type="evidence" value="ECO:0007669"/>
    <property type="project" value="TreeGrafter"/>
</dbReference>
<dbReference type="OrthoDB" id="9813233at2"/>
<evidence type="ECO:0000313" key="10">
    <source>
        <dbReference type="Proteomes" id="UP000254912"/>
    </source>
</evidence>
<keyword evidence="7" id="KW-0811">Translocation</keyword>
<dbReference type="InterPro" id="IPR001901">
    <property type="entry name" value="Translocase_SecE/Sec61-g"/>
</dbReference>
<organism evidence="9 10">
    <name type="scientific">Weissella soli</name>
    <dbReference type="NCBI Taxonomy" id="155866"/>
    <lineage>
        <taxon>Bacteria</taxon>
        <taxon>Bacillati</taxon>
        <taxon>Bacillota</taxon>
        <taxon>Bacilli</taxon>
        <taxon>Lactobacillales</taxon>
        <taxon>Lactobacillaceae</taxon>
        <taxon>Weissella</taxon>
    </lineage>
</organism>
<keyword evidence="3" id="KW-1003">Cell membrane</keyword>
<dbReference type="Pfam" id="PF00584">
    <property type="entry name" value="SecE"/>
    <property type="match status" value="1"/>
</dbReference>
<proteinExistence type="predicted"/>
<dbReference type="PANTHER" id="PTHR33910:SF1">
    <property type="entry name" value="PROTEIN TRANSLOCASE SUBUNIT SECE"/>
    <property type="match status" value="1"/>
</dbReference>
<dbReference type="NCBIfam" id="TIGR00964">
    <property type="entry name" value="secE_bact"/>
    <property type="match status" value="1"/>
</dbReference>
<sequence>MKFLSSVVDEMHKVTWPTLSQNIRDTAIVLTTSLIFALLFGAADWVFEQGITWLSK</sequence>
<dbReference type="GO" id="GO:0008320">
    <property type="term" value="F:protein transmembrane transporter activity"/>
    <property type="evidence" value="ECO:0007669"/>
    <property type="project" value="InterPro"/>
</dbReference>
<evidence type="ECO:0000256" key="2">
    <source>
        <dbReference type="ARBA" id="ARBA00022448"/>
    </source>
</evidence>
<protein>
    <submittedName>
        <fullName evidence="9">Preprotein translocase subunit SecE</fullName>
    </submittedName>
</protein>
<comment type="subcellular location">
    <subcellularLocation>
        <location evidence="1">Membrane</location>
    </subcellularLocation>
</comment>
<evidence type="ECO:0000256" key="3">
    <source>
        <dbReference type="ARBA" id="ARBA00022475"/>
    </source>
</evidence>
<keyword evidence="6" id="KW-1133">Transmembrane helix</keyword>
<dbReference type="InterPro" id="IPR005807">
    <property type="entry name" value="SecE_bac"/>
</dbReference>
<dbReference type="GO" id="GO:0006605">
    <property type="term" value="P:protein targeting"/>
    <property type="evidence" value="ECO:0007669"/>
    <property type="project" value="InterPro"/>
</dbReference>
<evidence type="ECO:0000256" key="7">
    <source>
        <dbReference type="ARBA" id="ARBA00023010"/>
    </source>
</evidence>
<dbReference type="InterPro" id="IPR038379">
    <property type="entry name" value="SecE_sf"/>
</dbReference>
<evidence type="ECO:0000256" key="1">
    <source>
        <dbReference type="ARBA" id="ARBA00004370"/>
    </source>
</evidence>
<gene>
    <name evidence="9" type="ORF">DFP99_0912</name>
</gene>
<keyword evidence="10" id="KW-1185">Reference proteome</keyword>
<dbReference type="Proteomes" id="UP000254912">
    <property type="component" value="Unassembled WGS sequence"/>
</dbReference>
<evidence type="ECO:0000256" key="4">
    <source>
        <dbReference type="ARBA" id="ARBA00022692"/>
    </source>
</evidence>
<dbReference type="GO" id="GO:0009306">
    <property type="term" value="P:protein secretion"/>
    <property type="evidence" value="ECO:0007669"/>
    <property type="project" value="InterPro"/>
</dbReference>
<evidence type="ECO:0000256" key="5">
    <source>
        <dbReference type="ARBA" id="ARBA00022927"/>
    </source>
</evidence>
<dbReference type="EMBL" id="QRAS01000002">
    <property type="protein sequence ID" value="RDL06533.1"/>
    <property type="molecule type" value="Genomic_DNA"/>
</dbReference>
<dbReference type="GO" id="GO:0005886">
    <property type="term" value="C:plasma membrane"/>
    <property type="evidence" value="ECO:0007669"/>
    <property type="project" value="TreeGrafter"/>
</dbReference>
<evidence type="ECO:0000313" key="9">
    <source>
        <dbReference type="EMBL" id="RDL06533.1"/>
    </source>
</evidence>
<evidence type="ECO:0000256" key="6">
    <source>
        <dbReference type="ARBA" id="ARBA00022989"/>
    </source>
</evidence>
<evidence type="ECO:0000256" key="8">
    <source>
        <dbReference type="ARBA" id="ARBA00023136"/>
    </source>
</evidence>
<dbReference type="RefSeq" id="WP_070229461.1">
    <property type="nucleotide sequence ID" value="NZ_BJYO01000003.1"/>
</dbReference>
<keyword evidence="8" id="KW-0472">Membrane</keyword>